<evidence type="ECO:0000256" key="1">
    <source>
        <dbReference type="ARBA" id="ARBA00004651"/>
    </source>
</evidence>
<comment type="caution">
    <text evidence="10">The sequence shown here is derived from an EMBL/GenBank/DDBJ whole genome shotgun (WGS) entry which is preliminary data.</text>
</comment>
<gene>
    <name evidence="10" type="ORF">AALM99_07380</name>
</gene>
<accession>A0ABV4DA22</accession>
<dbReference type="PANTHER" id="PTHR33908:SF11">
    <property type="entry name" value="MEMBRANE PROTEIN"/>
    <property type="match status" value="1"/>
</dbReference>
<comment type="subcellular location">
    <subcellularLocation>
        <location evidence="1">Cell membrane</location>
        <topology evidence="1">Multi-pass membrane protein</topology>
    </subcellularLocation>
</comment>
<keyword evidence="11" id="KW-1185">Reference proteome</keyword>
<feature type="transmembrane region" description="Helical" evidence="8">
    <location>
        <begin position="434"/>
        <end position="456"/>
    </location>
</feature>
<dbReference type="EC" id="2.4.-.-" evidence="10"/>
<proteinExistence type="predicted"/>
<keyword evidence="2" id="KW-1003">Cell membrane</keyword>
<dbReference type="InterPro" id="IPR050297">
    <property type="entry name" value="LipidA_mod_glycosyltrf_83"/>
</dbReference>
<feature type="transmembrane region" description="Helical" evidence="8">
    <location>
        <begin position="137"/>
        <end position="170"/>
    </location>
</feature>
<evidence type="ECO:0000256" key="3">
    <source>
        <dbReference type="ARBA" id="ARBA00022676"/>
    </source>
</evidence>
<keyword evidence="5 8" id="KW-0812">Transmembrane</keyword>
<protein>
    <submittedName>
        <fullName evidence="10">Glycosyltransferase family 39 protein</fullName>
        <ecNumber evidence="10">2.4.-.-</ecNumber>
    </submittedName>
</protein>
<feature type="transmembrane region" description="Helical" evidence="8">
    <location>
        <begin position="85"/>
        <end position="107"/>
    </location>
</feature>
<feature type="domain" description="Glycosyltransferase RgtA/B/C/D-like" evidence="9">
    <location>
        <begin position="147"/>
        <end position="287"/>
    </location>
</feature>
<evidence type="ECO:0000256" key="8">
    <source>
        <dbReference type="SAM" id="Phobius"/>
    </source>
</evidence>
<organism evidence="10 11">
    <name type="scientific">Lactococcus muris</name>
    <dbReference type="NCBI Taxonomy" id="2941330"/>
    <lineage>
        <taxon>Bacteria</taxon>
        <taxon>Bacillati</taxon>
        <taxon>Bacillota</taxon>
        <taxon>Bacilli</taxon>
        <taxon>Lactobacillales</taxon>
        <taxon>Streptococcaceae</taxon>
        <taxon>Lactococcus</taxon>
    </lineage>
</organism>
<keyword evidence="7 8" id="KW-0472">Membrane</keyword>
<feature type="transmembrane region" description="Helical" evidence="8">
    <location>
        <begin position="232"/>
        <end position="260"/>
    </location>
</feature>
<evidence type="ECO:0000256" key="4">
    <source>
        <dbReference type="ARBA" id="ARBA00022679"/>
    </source>
</evidence>
<evidence type="ECO:0000313" key="10">
    <source>
        <dbReference type="EMBL" id="MEY8538260.1"/>
    </source>
</evidence>
<dbReference type="RefSeq" id="WP_369918458.1">
    <property type="nucleotide sequence ID" value="NZ_JBCLSQ010000016.1"/>
</dbReference>
<dbReference type="Pfam" id="PF13231">
    <property type="entry name" value="PMT_2"/>
    <property type="match status" value="1"/>
</dbReference>
<feature type="transmembrane region" description="Helical" evidence="8">
    <location>
        <begin position="488"/>
        <end position="507"/>
    </location>
</feature>
<keyword evidence="3 10" id="KW-0328">Glycosyltransferase</keyword>
<evidence type="ECO:0000313" key="11">
    <source>
        <dbReference type="Proteomes" id="UP001565242"/>
    </source>
</evidence>
<dbReference type="EMBL" id="JBCLSQ010000016">
    <property type="protein sequence ID" value="MEY8538260.1"/>
    <property type="molecule type" value="Genomic_DNA"/>
</dbReference>
<name>A0ABV4DA22_9LACT</name>
<reference evidence="10 11" key="1">
    <citation type="submission" date="2024-03" db="EMBL/GenBank/DDBJ databases">
        <title>Mouse gut bacterial collection (mGBC) of GemPharmatech.</title>
        <authorList>
            <person name="He Y."/>
            <person name="Dong L."/>
            <person name="Wu D."/>
            <person name="Gao X."/>
            <person name="Lin Z."/>
        </authorList>
    </citation>
    <scope>NUCLEOTIDE SEQUENCE [LARGE SCALE GENOMIC DNA]</scope>
    <source>
        <strain evidence="10 11">20-218</strain>
    </source>
</reference>
<evidence type="ECO:0000256" key="2">
    <source>
        <dbReference type="ARBA" id="ARBA00022475"/>
    </source>
</evidence>
<feature type="transmembrane region" description="Helical" evidence="8">
    <location>
        <begin position="182"/>
        <end position="198"/>
    </location>
</feature>
<keyword evidence="4 10" id="KW-0808">Transferase</keyword>
<feature type="transmembrane region" description="Helical" evidence="8">
    <location>
        <begin position="462"/>
        <end position="481"/>
    </location>
</feature>
<feature type="transmembrane region" description="Helical" evidence="8">
    <location>
        <begin position="272"/>
        <end position="294"/>
    </location>
</feature>
<evidence type="ECO:0000256" key="7">
    <source>
        <dbReference type="ARBA" id="ARBA00023136"/>
    </source>
</evidence>
<dbReference type="InterPro" id="IPR038731">
    <property type="entry name" value="RgtA/B/C-like"/>
</dbReference>
<dbReference type="Proteomes" id="UP001565242">
    <property type="component" value="Unassembled WGS sequence"/>
</dbReference>
<evidence type="ECO:0000259" key="9">
    <source>
        <dbReference type="Pfam" id="PF13231"/>
    </source>
</evidence>
<sequence length="528" mass="60512">MIKKVYKDKFDKFINKAIFVLAFLFSALWLFNTVRSDNFAIDKVFSKNGGYIFIAALIIMTVAYLKRSELKKWGITSIEFLTNHLFALFGIMVFFQIIILLFASGLAGYDIWGLYHHAVGDLNIEKSPYLQMYPNNFLLFLLMKAVHSLTALQILNIIAIDFSIIISFFTARTLFGKRAARYSTLIFMATLGFTPWLLNTYSDTFVLPFVALDMFFLSKWDQKNTEPLHRFTYLLAAGFSSAVAYYLKPSAIIFVIAYFLLSALKCTKIKTLLIPLAVFFIGALLFAAPLKVYVNHQTIVHFDKDKEFPSTHFMMLGLSKNGMYNKADVNLTRSAKTAKEKKQVNIEVIKQRLKKLGVVGYVQFLYGKYYKNTHDGTYAWGADGGGRTGFMVKPNLNDSEKLSPFIHSKFGEFLRSFIYTDDNGPGYQNGENTFVYRFFSQIIYIIMVLGILLSTLKEKYDFKIMWLLLAMIGLMMFLLLFEGGRSRYLIQAIPVFTLLSGYGYSTVPYLKEKMLNLPGKREKEHVKS</sequence>
<dbReference type="GO" id="GO:0016757">
    <property type="term" value="F:glycosyltransferase activity"/>
    <property type="evidence" value="ECO:0007669"/>
    <property type="project" value="UniProtKB-KW"/>
</dbReference>
<keyword evidence="6 8" id="KW-1133">Transmembrane helix</keyword>
<evidence type="ECO:0000256" key="6">
    <source>
        <dbReference type="ARBA" id="ARBA00022989"/>
    </source>
</evidence>
<feature type="transmembrane region" description="Helical" evidence="8">
    <location>
        <begin position="46"/>
        <end position="65"/>
    </location>
</feature>
<evidence type="ECO:0000256" key="5">
    <source>
        <dbReference type="ARBA" id="ARBA00022692"/>
    </source>
</evidence>
<dbReference type="PANTHER" id="PTHR33908">
    <property type="entry name" value="MANNOSYLTRANSFERASE YKCB-RELATED"/>
    <property type="match status" value="1"/>
</dbReference>